<gene>
    <name evidence="3" type="ORF">KK083_16385</name>
</gene>
<dbReference type="Proteomes" id="UP001319200">
    <property type="component" value="Unassembled WGS sequence"/>
</dbReference>
<dbReference type="RefSeq" id="WP_254164655.1">
    <property type="nucleotide sequence ID" value="NZ_JAHESF010000015.1"/>
</dbReference>
<sequence length="386" mass="41134">MKKNLLILFVLLTLKGYCQWNNSGNNTSTGNLTLGGSFISTTTYGVKLEPVSGDAVIKRNNAGNLCISSGSGDSQIRFNYNYGGGSGGIMVYDGGVEHHGDFWVTNGQLNIAASARHVMIGSSTFSHKLTLAGDLALGLSGAVSTISGTSSSGAIQIKNDASNGGAANRYLRLGWRDNNAVFYPVMAITEDYKVGIGTTTPSHKLTVAGDVAFGLDGAISTISGTSSSGAIQIKNDPSVGGASNRYLRLGWKDNAALFTPVLAINEDMNVGIGTTTPDTKLTVKGVIHTNEVRVDMESPIQGPDYVFEKDYDLLSLAELEAYIKANKHLPEVPSAKEMAEDGLNLKEMNLLLLKKVEELTLHLIEANKKIDDLRNGLKETNSRIKN</sequence>
<reference evidence="3 4" key="1">
    <citation type="submission" date="2021-05" db="EMBL/GenBank/DDBJ databases">
        <title>A Polyphasic approach of four new species of the genus Ohtaekwangia: Ohtaekwangia histidinii sp. nov., Ohtaekwangia cretensis sp. nov., Ohtaekwangia indiensis sp. nov., Ohtaekwangia reichenbachii sp. nov. from diverse environment.</title>
        <authorList>
            <person name="Octaviana S."/>
        </authorList>
    </citation>
    <scope>NUCLEOTIDE SEQUENCE [LARGE SCALE GENOMIC DNA]</scope>
    <source>
        <strain evidence="3 4">PWU4</strain>
    </source>
</reference>
<evidence type="ECO:0000313" key="3">
    <source>
        <dbReference type="EMBL" id="MBT1698470.1"/>
    </source>
</evidence>
<dbReference type="AlphaFoldDB" id="A0AAP2GQ08"/>
<dbReference type="EMBL" id="JAHESF010000015">
    <property type="protein sequence ID" value="MBT1698470.1"/>
    <property type="molecule type" value="Genomic_DNA"/>
</dbReference>
<comment type="caution">
    <text evidence="3">The sequence shown here is derived from an EMBL/GenBank/DDBJ whole genome shotgun (WGS) entry which is preliminary data.</text>
</comment>
<keyword evidence="1" id="KW-0175">Coiled coil</keyword>
<accession>A0AAP2GQ08</accession>
<keyword evidence="2" id="KW-0732">Signal</keyword>
<organism evidence="3 4">
    <name type="scientific">Chryseosolibacter histidini</name>
    <dbReference type="NCBI Taxonomy" id="2782349"/>
    <lineage>
        <taxon>Bacteria</taxon>
        <taxon>Pseudomonadati</taxon>
        <taxon>Bacteroidota</taxon>
        <taxon>Cytophagia</taxon>
        <taxon>Cytophagales</taxon>
        <taxon>Chryseotaleaceae</taxon>
        <taxon>Chryseosolibacter</taxon>
    </lineage>
</organism>
<keyword evidence="4" id="KW-1185">Reference proteome</keyword>
<evidence type="ECO:0000256" key="1">
    <source>
        <dbReference type="SAM" id="Coils"/>
    </source>
</evidence>
<feature type="chain" id="PRO_5042952188" description="BZIP transcription factor" evidence="2">
    <location>
        <begin position="21"/>
        <end position="386"/>
    </location>
</feature>
<name>A0AAP2GQ08_9BACT</name>
<feature type="signal peptide" evidence="2">
    <location>
        <begin position="1"/>
        <end position="20"/>
    </location>
</feature>
<feature type="coiled-coil region" evidence="1">
    <location>
        <begin position="356"/>
        <end position="383"/>
    </location>
</feature>
<protein>
    <recommendedName>
        <fullName evidence="5">BZIP transcription factor</fullName>
    </recommendedName>
</protein>
<evidence type="ECO:0000256" key="2">
    <source>
        <dbReference type="SAM" id="SignalP"/>
    </source>
</evidence>
<evidence type="ECO:0000313" key="4">
    <source>
        <dbReference type="Proteomes" id="UP001319200"/>
    </source>
</evidence>
<evidence type="ECO:0008006" key="5">
    <source>
        <dbReference type="Google" id="ProtNLM"/>
    </source>
</evidence>
<proteinExistence type="predicted"/>